<keyword evidence="3 6" id="KW-0489">Methyltransferase</keyword>
<dbReference type="GO" id="GO:0008168">
    <property type="term" value="F:methyltransferase activity"/>
    <property type="evidence" value="ECO:0007669"/>
    <property type="project" value="UniProtKB-KW"/>
</dbReference>
<dbReference type="EMBL" id="JAGRPV010000001">
    <property type="protein sequence ID" value="MDI4649435.1"/>
    <property type="molecule type" value="Genomic_DNA"/>
</dbReference>
<name>A0ABT6TT19_9BACL</name>
<keyword evidence="4 6" id="KW-0808">Transferase</keyword>
<dbReference type="InterPro" id="IPR000878">
    <property type="entry name" value="4pyrrol_Mease"/>
</dbReference>
<dbReference type="EC" id="2.1.1.198" evidence="6"/>
<dbReference type="Gene3D" id="3.30.950.10">
    <property type="entry name" value="Methyltransferase, Cobalt-precorrin-4 Transmethylase, Domain 2"/>
    <property type="match status" value="1"/>
</dbReference>
<dbReference type="SUPFAM" id="SSF53790">
    <property type="entry name" value="Tetrapyrrole methylase"/>
    <property type="match status" value="1"/>
</dbReference>
<comment type="subcellular location">
    <subcellularLocation>
        <location evidence="6">Cytoplasm</location>
    </subcellularLocation>
</comment>
<feature type="domain" description="Tetrapyrrole methylase" evidence="8">
    <location>
        <begin position="67"/>
        <end position="264"/>
    </location>
</feature>
<comment type="catalytic activity">
    <reaction evidence="6">
        <text>cytidine(1402) in 16S rRNA + S-adenosyl-L-methionine = 2'-O-methylcytidine(1402) in 16S rRNA + S-adenosyl-L-homocysteine + H(+)</text>
        <dbReference type="Rhea" id="RHEA:42924"/>
        <dbReference type="Rhea" id="RHEA-COMP:10285"/>
        <dbReference type="Rhea" id="RHEA-COMP:10286"/>
        <dbReference type="ChEBI" id="CHEBI:15378"/>
        <dbReference type="ChEBI" id="CHEBI:57856"/>
        <dbReference type="ChEBI" id="CHEBI:59789"/>
        <dbReference type="ChEBI" id="CHEBI:74495"/>
        <dbReference type="ChEBI" id="CHEBI:82748"/>
        <dbReference type="EC" id="2.1.1.198"/>
    </reaction>
</comment>
<protein>
    <recommendedName>
        <fullName evidence="6">Ribosomal RNA small subunit methyltransferase I</fullName>
        <ecNumber evidence="6">2.1.1.198</ecNumber>
    </recommendedName>
    <alternativeName>
        <fullName evidence="6">16S rRNA 2'-O-ribose C1402 methyltransferase</fullName>
    </alternativeName>
    <alternativeName>
        <fullName evidence="6">rRNA (cytidine-2'-O-)-methyltransferase RsmI</fullName>
    </alternativeName>
</protein>
<dbReference type="Pfam" id="PF00590">
    <property type="entry name" value="TP_methylase"/>
    <property type="match status" value="1"/>
</dbReference>
<dbReference type="Gene3D" id="3.40.1010.10">
    <property type="entry name" value="Cobalt-precorrin-4 Transmethylase, Domain 1"/>
    <property type="match status" value="1"/>
</dbReference>
<evidence type="ECO:0000256" key="1">
    <source>
        <dbReference type="ARBA" id="ARBA00022490"/>
    </source>
</evidence>
<evidence type="ECO:0000256" key="3">
    <source>
        <dbReference type="ARBA" id="ARBA00022603"/>
    </source>
</evidence>
<dbReference type="GO" id="GO:0032259">
    <property type="term" value="P:methylation"/>
    <property type="evidence" value="ECO:0007669"/>
    <property type="project" value="UniProtKB-KW"/>
</dbReference>
<keyword evidence="1 6" id="KW-0963">Cytoplasm</keyword>
<dbReference type="HAMAP" id="MF_01877">
    <property type="entry name" value="16SrRNA_methyltr_I"/>
    <property type="match status" value="1"/>
</dbReference>
<evidence type="ECO:0000256" key="4">
    <source>
        <dbReference type="ARBA" id="ARBA00022679"/>
    </source>
</evidence>
<evidence type="ECO:0000256" key="5">
    <source>
        <dbReference type="ARBA" id="ARBA00022691"/>
    </source>
</evidence>
<feature type="region of interest" description="Disordered" evidence="7">
    <location>
        <begin position="1"/>
        <end position="44"/>
    </location>
</feature>
<dbReference type="RefSeq" id="WP_282912070.1">
    <property type="nucleotide sequence ID" value="NZ_JAGRPV010000001.1"/>
</dbReference>
<accession>A0ABT6TT19</accession>
<sequence>MKEKRDRSWRGRNPQGASERAELSEGHGQDRERDTDRTSDAQTQLPLQAAAQVQKSFAARETDGPGTLYLVATPIGNLEDMTFRAVRMLKEADLIAAEDTRQTRKLLTHFEISTRLVSYHEHNKRASGPELVRLLAEGMTIALVSDAGMPAISDPGADLAAAAAAQGIPVVPIPGANAALSSLIVSGLPTDSFLFAGFPPRDRKGMEAFLSRLDREEATLLLYESPHRLKKTVEAVAERWSGRRMAVVRELTKKHEEIVRGTAEACLQYIEAHPPLGECCLVIEGADPSTASSADPSDAWWFGLTTAEHVARYEAQNGENRKEAMRLAARDLGLSRREVYQMLLEEEKDPSAD</sequence>
<comment type="similarity">
    <text evidence="6">Belongs to the methyltransferase superfamily. RsmI family.</text>
</comment>
<evidence type="ECO:0000256" key="7">
    <source>
        <dbReference type="SAM" id="MobiDB-lite"/>
    </source>
</evidence>
<evidence type="ECO:0000313" key="9">
    <source>
        <dbReference type="EMBL" id="MDI4649435.1"/>
    </source>
</evidence>
<organism evidence="9 10">
    <name type="scientific">Cohnella hashimotonis</name>
    <dbReference type="NCBI Taxonomy" id="2826895"/>
    <lineage>
        <taxon>Bacteria</taxon>
        <taxon>Bacillati</taxon>
        <taxon>Bacillota</taxon>
        <taxon>Bacilli</taxon>
        <taxon>Bacillales</taxon>
        <taxon>Paenibacillaceae</taxon>
        <taxon>Cohnella</taxon>
    </lineage>
</organism>
<dbReference type="CDD" id="cd11648">
    <property type="entry name" value="RsmI"/>
    <property type="match status" value="1"/>
</dbReference>
<dbReference type="InterPro" id="IPR014776">
    <property type="entry name" value="4pyrrole_Mease_sub2"/>
</dbReference>
<comment type="caution">
    <text evidence="9">The sequence shown here is derived from an EMBL/GenBank/DDBJ whole genome shotgun (WGS) entry which is preliminary data.</text>
</comment>
<dbReference type="InterPro" id="IPR008189">
    <property type="entry name" value="rRNA_ssu_MeTfrase_I"/>
</dbReference>
<dbReference type="InterPro" id="IPR018063">
    <property type="entry name" value="SAM_MeTrfase_RsmI_CS"/>
</dbReference>
<keyword evidence="10" id="KW-1185">Reference proteome</keyword>
<evidence type="ECO:0000259" key="8">
    <source>
        <dbReference type="Pfam" id="PF00590"/>
    </source>
</evidence>
<dbReference type="PROSITE" id="PS01296">
    <property type="entry name" value="RSMI"/>
    <property type="match status" value="1"/>
</dbReference>
<keyword evidence="2 6" id="KW-0698">rRNA processing</keyword>
<gene>
    <name evidence="6 9" type="primary">rsmI</name>
    <name evidence="9" type="ORF">KB449_31170</name>
</gene>
<dbReference type="Proteomes" id="UP001161691">
    <property type="component" value="Unassembled WGS sequence"/>
</dbReference>
<dbReference type="PANTHER" id="PTHR46111">
    <property type="entry name" value="RIBOSOMAL RNA SMALL SUBUNIT METHYLTRANSFERASE I"/>
    <property type="match status" value="1"/>
</dbReference>
<dbReference type="PIRSF" id="PIRSF005917">
    <property type="entry name" value="MTase_YraL"/>
    <property type="match status" value="1"/>
</dbReference>
<proteinExistence type="inferred from homology"/>
<dbReference type="NCBIfam" id="TIGR00096">
    <property type="entry name" value="16S rRNA (cytidine(1402)-2'-O)-methyltransferase"/>
    <property type="match status" value="1"/>
</dbReference>
<dbReference type="PANTHER" id="PTHR46111:SF1">
    <property type="entry name" value="RIBOSOMAL RNA SMALL SUBUNIT METHYLTRANSFERASE I"/>
    <property type="match status" value="1"/>
</dbReference>
<keyword evidence="5 6" id="KW-0949">S-adenosyl-L-methionine</keyword>
<comment type="function">
    <text evidence="6">Catalyzes the 2'-O-methylation of the ribose of cytidine 1402 (C1402) in 16S rRNA.</text>
</comment>
<feature type="compositionally biased region" description="Basic and acidic residues" evidence="7">
    <location>
        <begin position="19"/>
        <end position="39"/>
    </location>
</feature>
<evidence type="ECO:0000256" key="2">
    <source>
        <dbReference type="ARBA" id="ARBA00022552"/>
    </source>
</evidence>
<dbReference type="InterPro" id="IPR035996">
    <property type="entry name" value="4pyrrol_Methylase_sf"/>
</dbReference>
<reference evidence="9" key="1">
    <citation type="submission" date="2023-04" db="EMBL/GenBank/DDBJ databases">
        <title>Comparative genomic analysis of Cohnella hashimotonis sp. nov., isolated from the International Space Station.</title>
        <authorList>
            <person name="Venkateswaran K."/>
            <person name="Simpson A."/>
        </authorList>
    </citation>
    <scope>NUCLEOTIDE SEQUENCE</scope>
    <source>
        <strain evidence="9">F6_2S_P_1</strain>
    </source>
</reference>
<evidence type="ECO:0000256" key="6">
    <source>
        <dbReference type="HAMAP-Rule" id="MF_01877"/>
    </source>
</evidence>
<evidence type="ECO:0000313" key="10">
    <source>
        <dbReference type="Proteomes" id="UP001161691"/>
    </source>
</evidence>
<dbReference type="InterPro" id="IPR014777">
    <property type="entry name" value="4pyrrole_Mease_sub1"/>
</dbReference>